<evidence type="ECO:0000259" key="2">
    <source>
        <dbReference type="Pfam" id="PF00144"/>
    </source>
</evidence>
<feature type="signal peptide" evidence="1">
    <location>
        <begin position="1"/>
        <end position="21"/>
    </location>
</feature>
<keyword evidence="1" id="KW-0732">Signal</keyword>
<dbReference type="PANTHER" id="PTHR46825:SF9">
    <property type="entry name" value="BETA-LACTAMASE-RELATED DOMAIN-CONTAINING PROTEIN"/>
    <property type="match status" value="1"/>
</dbReference>
<feature type="chain" id="PRO_5037318013" evidence="1">
    <location>
        <begin position="22"/>
        <end position="376"/>
    </location>
</feature>
<dbReference type="SUPFAM" id="SSF56601">
    <property type="entry name" value="beta-lactamase/transpeptidase-like"/>
    <property type="match status" value="1"/>
</dbReference>
<proteinExistence type="predicted"/>
<keyword evidence="4" id="KW-1185">Reference proteome</keyword>
<dbReference type="InterPro" id="IPR050491">
    <property type="entry name" value="AmpC-like"/>
</dbReference>
<dbReference type="EMBL" id="BMXR01000005">
    <property type="protein sequence ID" value="GGX54123.1"/>
    <property type="molecule type" value="Genomic_DNA"/>
</dbReference>
<dbReference type="InterPro" id="IPR012338">
    <property type="entry name" value="Beta-lactam/transpept-like"/>
</dbReference>
<dbReference type="AlphaFoldDB" id="A0A918K7X7"/>
<dbReference type="Gene3D" id="3.40.710.10">
    <property type="entry name" value="DD-peptidase/beta-lactamase superfamily"/>
    <property type="match status" value="1"/>
</dbReference>
<dbReference type="InterPro" id="IPR001466">
    <property type="entry name" value="Beta-lactam-related"/>
</dbReference>
<evidence type="ECO:0000313" key="4">
    <source>
        <dbReference type="Proteomes" id="UP000626148"/>
    </source>
</evidence>
<name>A0A918K7X7_9GAMM</name>
<reference evidence="3" key="1">
    <citation type="journal article" date="2014" name="Int. J. Syst. Evol. Microbiol.">
        <title>Complete genome sequence of Corynebacterium casei LMG S-19264T (=DSM 44701T), isolated from a smear-ripened cheese.</title>
        <authorList>
            <consortium name="US DOE Joint Genome Institute (JGI-PGF)"/>
            <person name="Walter F."/>
            <person name="Albersmeier A."/>
            <person name="Kalinowski J."/>
            <person name="Ruckert C."/>
        </authorList>
    </citation>
    <scope>NUCLEOTIDE SEQUENCE</scope>
    <source>
        <strain evidence="3">KCTC 22169</strain>
    </source>
</reference>
<dbReference type="RefSeq" id="WP_189608578.1">
    <property type="nucleotide sequence ID" value="NZ_BMXR01000005.1"/>
</dbReference>
<dbReference type="Pfam" id="PF00144">
    <property type="entry name" value="Beta-lactamase"/>
    <property type="match status" value="1"/>
</dbReference>
<reference evidence="3" key="2">
    <citation type="submission" date="2020-09" db="EMBL/GenBank/DDBJ databases">
        <authorList>
            <person name="Sun Q."/>
            <person name="Kim S."/>
        </authorList>
    </citation>
    <scope>NUCLEOTIDE SEQUENCE</scope>
    <source>
        <strain evidence="3">KCTC 22169</strain>
    </source>
</reference>
<gene>
    <name evidence="3" type="ORF">GCM10007392_21810</name>
</gene>
<evidence type="ECO:0000313" key="3">
    <source>
        <dbReference type="EMBL" id="GGX54123.1"/>
    </source>
</evidence>
<organism evidence="3 4">
    <name type="scientific">Saccharospirillum salsuginis</name>
    <dbReference type="NCBI Taxonomy" id="418750"/>
    <lineage>
        <taxon>Bacteria</taxon>
        <taxon>Pseudomonadati</taxon>
        <taxon>Pseudomonadota</taxon>
        <taxon>Gammaproteobacteria</taxon>
        <taxon>Oceanospirillales</taxon>
        <taxon>Saccharospirillaceae</taxon>
        <taxon>Saccharospirillum</taxon>
    </lineage>
</organism>
<dbReference type="PANTHER" id="PTHR46825">
    <property type="entry name" value="D-ALANYL-D-ALANINE-CARBOXYPEPTIDASE/ENDOPEPTIDASE AMPH"/>
    <property type="match status" value="1"/>
</dbReference>
<evidence type="ECO:0000256" key="1">
    <source>
        <dbReference type="SAM" id="SignalP"/>
    </source>
</evidence>
<protein>
    <submittedName>
        <fullName evidence="3">Serine hydrolase</fullName>
    </submittedName>
</protein>
<dbReference type="GO" id="GO:0016787">
    <property type="term" value="F:hydrolase activity"/>
    <property type="evidence" value="ECO:0007669"/>
    <property type="project" value="UniProtKB-KW"/>
</dbReference>
<keyword evidence="3" id="KW-0378">Hydrolase</keyword>
<sequence length="376" mass="42476">MIKRRILAVVMAACASLEGQADDFSDRIDTLFNNLIAEDEPGCSVGVIESGQLIYQAGYGLANMENQVPMTGHNVHRMASVSKQFTAMAVHLLADEGKIDLDADIRTYLPGLRDYSETVTVNAMLGHVSGMVNDSGDDYEFWTSTTGGDELVLESAFGGPFLFNQNFSIDEYFRYIQKLPLRYSPNEKFHYSNIAYFLLAMLVEEVSGQSLRDYADRKIFKPLGMSNTMFLDSPRPIIDGRVTGYNMIGRDYVRDDANVYTVGAGGLYTTVNDMLKWDRHFYQPQLGFDPESLIRQFNQPNSALKKYGRLYANGQMVTERHGESVYLHHGGFFGTRTYYGRYSDADFSIMVFCNDASRNAGDYAKAIEQYYFYPNN</sequence>
<comment type="caution">
    <text evidence="3">The sequence shown here is derived from an EMBL/GenBank/DDBJ whole genome shotgun (WGS) entry which is preliminary data.</text>
</comment>
<dbReference type="Proteomes" id="UP000626148">
    <property type="component" value="Unassembled WGS sequence"/>
</dbReference>
<accession>A0A918K7X7</accession>
<feature type="domain" description="Beta-lactamase-related" evidence="2">
    <location>
        <begin position="31"/>
        <end position="362"/>
    </location>
</feature>